<comment type="caution">
    <text evidence="4">The sequence shown here is derived from an EMBL/GenBank/DDBJ whole genome shotgun (WGS) entry which is preliminary data.</text>
</comment>
<dbReference type="InterPro" id="IPR038765">
    <property type="entry name" value="Papain-like_cys_pep_sf"/>
</dbReference>
<protein>
    <recommendedName>
        <fullName evidence="3">Calpain catalytic domain-containing protein</fullName>
    </recommendedName>
</protein>
<evidence type="ECO:0000313" key="5">
    <source>
        <dbReference type="Proteomes" id="UP000542813"/>
    </source>
</evidence>
<dbReference type="EMBL" id="JACHMM010000001">
    <property type="protein sequence ID" value="MBB5788672.1"/>
    <property type="molecule type" value="Genomic_DNA"/>
</dbReference>
<dbReference type="Proteomes" id="UP000542813">
    <property type="component" value="Unassembled WGS sequence"/>
</dbReference>
<keyword evidence="1" id="KW-0645">Protease</keyword>
<dbReference type="RefSeq" id="WP_184823488.1">
    <property type="nucleotide sequence ID" value="NZ_JACHMM010000001.1"/>
</dbReference>
<gene>
    <name evidence="4" type="ORF">HD601_003247</name>
</gene>
<feature type="active site" evidence="1">
    <location>
        <position position="141"/>
    </location>
</feature>
<evidence type="ECO:0000259" key="3">
    <source>
        <dbReference type="PROSITE" id="PS50203"/>
    </source>
</evidence>
<keyword evidence="1" id="KW-0788">Thiol protease</keyword>
<reference evidence="4 5" key="1">
    <citation type="submission" date="2020-08" db="EMBL/GenBank/DDBJ databases">
        <title>Sequencing the genomes of 1000 actinobacteria strains.</title>
        <authorList>
            <person name="Klenk H.-P."/>
        </authorList>
    </citation>
    <scope>NUCLEOTIDE SEQUENCE [LARGE SCALE GENOMIC DNA]</scope>
    <source>
        <strain evidence="4 5">DSM 102122</strain>
    </source>
</reference>
<feature type="active site" evidence="1">
    <location>
        <position position="289"/>
    </location>
</feature>
<organism evidence="4 5">
    <name type="scientific">Jiangella mangrovi</name>
    <dbReference type="NCBI Taxonomy" id="1524084"/>
    <lineage>
        <taxon>Bacteria</taxon>
        <taxon>Bacillati</taxon>
        <taxon>Actinomycetota</taxon>
        <taxon>Actinomycetes</taxon>
        <taxon>Jiangellales</taxon>
        <taxon>Jiangellaceae</taxon>
        <taxon>Jiangella</taxon>
    </lineage>
</organism>
<feature type="domain" description="Calpain catalytic" evidence="3">
    <location>
        <begin position="135"/>
        <end position="337"/>
    </location>
</feature>
<proteinExistence type="predicted"/>
<evidence type="ECO:0000256" key="1">
    <source>
        <dbReference type="PROSITE-ProRule" id="PRU00239"/>
    </source>
</evidence>
<evidence type="ECO:0000256" key="2">
    <source>
        <dbReference type="SAM" id="MobiDB-lite"/>
    </source>
</evidence>
<keyword evidence="5" id="KW-1185">Reference proteome</keyword>
<dbReference type="AlphaFoldDB" id="A0A7W9GRF2"/>
<feature type="active site" evidence="1">
    <location>
        <position position="306"/>
    </location>
</feature>
<sequence>MADRPVRAAVEALTSLRAAAVAEFGALRAATVGRAARVAGGSGLPGADGVVAAVDDAAGRTLHAVDAEVRRLRELVRDSPLAGRRPPLLAPSGPVAGGSSSVPGLTAEPPLTAGVEYAARPLTLPADVDVGFARQGGISDCHLVAALGAVAGRAPGLLPVATAGDGAVLVDVPGRRYRLRATLPVDGGSGRLAYAHGPDDATLVPYVEKAFAVYAGGYPVLGEGGLPVEALYWLTGRPCWLLRLPRAPDEAVLALVASPQPAVACSRPFDDDPADAALAVRYGLAPVGHAYTVCGSDDDGRVLLHNPWGLRHPDPLPLDLFRRLFTRIDWCETDDDD</sequence>
<dbReference type="GO" id="GO:0006508">
    <property type="term" value="P:proteolysis"/>
    <property type="evidence" value="ECO:0007669"/>
    <property type="project" value="UniProtKB-KW"/>
</dbReference>
<accession>A0A7W9GRF2</accession>
<dbReference type="PROSITE" id="PS50203">
    <property type="entry name" value="CALPAIN_CAT"/>
    <property type="match status" value="1"/>
</dbReference>
<dbReference type="SUPFAM" id="SSF54001">
    <property type="entry name" value="Cysteine proteinases"/>
    <property type="match status" value="1"/>
</dbReference>
<evidence type="ECO:0000313" key="4">
    <source>
        <dbReference type="EMBL" id="MBB5788672.1"/>
    </source>
</evidence>
<feature type="compositionally biased region" description="Low complexity" evidence="2">
    <location>
        <begin position="83"/>
        <end position="104"/>
    </location>
</feature>
<name>A0A7W9GRF2_9ACTN</name>
<dbReference type="GO" id="GO:0004198">
    <property type="term" value="F:calcium-dependent cysteine-type endopeptidase activity"/>
    <property type="evidence" value="ECO:0007669"/>
    <property type="project" value="InterPro"/>
</dbReference>
<keyword evidence="1" id="KW-0378">Hydrolase</keyword>
<feature type="region of interest" description="Disordered" evidence="2">
    <location>
        <begin position="83"/>
        <end position="105"/>
    </location>
</feature>
<dbReference type="InterPro" id="IPR001300">
    <property type="entry name" value="Peptidase_C2_calpain_cat"/>
</dbReference>